<dbReference type="SUPFAM" id="SSF63817">
    <property type="entry name" value="Sortase"/>
    <property type="match status" value="1"/>
</dbReference>
<dbReference type="PROSITE" id="PS51257">
    <property type="entry name" value="PROKAR_LIPOPROTEIN"/>
    <property type="match status" value="1"/>
</dbReference>
<reference evidence="2" key="1">
    <citation type="submission" date="2018-08" db="EMBL/GenBank/DDBJ databases">
        <title>A genome reference for cultivated species of the human gut microbiota.</title>
        <authorList>
            <person name="Zou Y."/>
            <person name="Xue W."/>
            <person name="Luo G."/>
        </authorList>
    </citation>
    <scope>NUCLEOTIDE SEQUENCE [LARGE SCALE GENOMIC DNA]</scope>
    <source>
        <strain evidence="2">TF05-5AC</strain>
    </source>
</reference>
<dbReference type="Gene3D" id="2.40.260.10">
    <property type="entry name" value="Sortase"/>
    <property type="match status" value="1"/>
</dbReference>
<dbReference type="EMBL" id="QVLV01000013">
    <property type="protein sequence ID" value="RGE57954.1"/>
    <property type="molecule type" value="Genomic_DNA"/>
</dbReference>
<dbReference type="Proteomes" id="UP000260812">
    <property type="component" value="Unassembled WGS sequence"/>
</dbReference>
<protein>
    <submittedName>
        <fullName evidence="2">Class B sortase</fullName>
    </submittedName>
</protein>
<accession>A0A3E3I0Z4</accession>
<feature type="signal peptide" evidence="1">
    <location>
        <begin position="1"/>
        <end position="28"/>
    </location>
</feature>
<organism evidence="2 3">
    <name type="scientific">Eisenbergiella massiliensis</name>
    <dbReference type="NCBI Taxonomy" id="1720294"/>
    <lineage>
        <taxon>Bacteria</taxon>
        <taxon>Bacillati</taxon>
        <taxon>Bacillota</taxon>
        <taxon>Clostridia</taxon>
        <taxon>Lachnospirales</taxon>
        <taxon>Lachnospiraceae</taxon>
        <taxon>Eisenbergiella</taxon>
    </lineage>
</organism>
<evidence type="ECO:0000313" key="3">
    <source>
        <dbReference type="Proteomes" id="UP000260812"/>
    </source>
</evidence>
<dbReference type="InterPro" id="IPR009835">
    <property type="entry name" value="SrtB"/>
</dbReference>
<gene>
    <name evidence="2" type="ORF">DXC51_18310</name>
</gene>
<feature type="chain" id="PRO_5038491988" evidence="1">
    <location>
        <begin position="29"/>
        <end position="236"/>
    </location>
</feature>
<evidence type="ECO:0000313" key="2">
    <source>
        <dbReference type="EMBL" id="RGE57954.1"/>
    </source>
</evidence>
<dbReference type="GeneID" id="97988770"/>
<dbReference type="CDD" id="cd05826">
    <property type="entry name" value="Sortase_B"/>
    <property type="match status" value="1"/>
</dbReference>
<dbReference type="RefSeq" id="WP_102288721.1">
    <property type="nucleotide sequence ID" value="NZ_JBKUNB010000003.1"/>
</dbReference>
<name>A0A3E3I0Z4_9FIRM</name>
<sequence length="236" mass="26769">MIRKKNCLLLTTLILLSAVLAGCGSTAAQPEESTVPAETALEDFKSAGDKTDIAALQQINPEAYAWLEITGTDISFPILQSAEDETFYLTHNIYGEEDDNGSIYTEYYNNTDFADPNTVIYGRNRDEMFGKLHQFQDRDFFDTHREIKIYTAGKTLTYKIFAAYTYDDRHLIATYDFWDQLVFSNYLEDVFAIRAMDAFIDDSVEVTAENKIITLSTGVTGQDDKRYLVQAVLVTE</sequence>
<evidence type="ECO:0000256" key="1">
    <source>
        <dbReference type="SAM" id="SignalP"/>
    </source>
</evidence>
<keyword evidence="3" id="KW-1185">Reference proteome</keyword>
<keyword evidence="1" id="KW-0732">Signal</keyword>
<dbReference type="AlphaFoldDB" id="A0A3E3I0Z4"/>
<comment type="caution">
    <text evidence="2">The sequence shown here is derived from an EMBL/GenBank/DDBJ whole genome shotgun (WGS) entry which is preliminary data.</text>
</comment>
<dbReference type="GO" id="GO:0016787">
    <property type="term" value="F:hydrolase activity"/>
    <property type="evidence" value="ECO:0007669"/>
    <property type="project" value="UniProtKB-KW"/>
</dbReference>
<dbReference type="InterPro" id="IPR023365">
    <property type="entry name" value="Sortase_dom-sf"/>
</dbReference>
<proteinExistence type="predicted"/>